<keyword evidence="7" id="KW-0411">Iron-sulfur</keyword>
<sequence>MKRLFLDYSKCIGCRLCELTCSAEKAGVYNPKKSRIRSYRIGIPEQIVISYCRHCDEAVCMESCPVNAIEKDTDGAVIINAEKCIGCENCVDSCPAQAIFMDHNEGTIPIKCDLCHGNPKCVDACPRDALKYGEYAAGELLPPDKILEKLLKNYGLSLQEFQASFEE</sequence>
<keyword evidence="5" id="KW-0249">Electron transport</keyword>
<accession>A0A8A0RN57</accession>
<dbReference type="PANTHER" id="PTHR43177">
    <property type="entry name" value="PROTEIN NRFC"/>
    <property type="match status" value="1"/>
</dbReference>
<keyword evidence="10" id="KW-1185">Reference proteome</keyword>
<dbReference type="InterPro" id="IPR017896">
    <property type="entry name" value="4Fe4S_Fe-S-bd"/>
</dbReference>
<keyword evidence="1" id="KW-0813">Transport</keyword>
<gene>
    <name evidence="9" type="primary">padI</name>
    <name evidence="9" type="ORF">H0A61_01625</name>
</gene>
<dbReference type="KEGG" id="kme:H0A61_01625"/>
<evidence type="ECO:0000256" key="4">
    <source>
        <dbReference type="ARBA" id="ARBA00022737"/>
    </source>
</evidence>
<dbReference type="EC" id="1.2.1.58" evidence="9"/>
<evidence type="ECO:0000259" key="8">
    <source>
        <dbReference type="PROSITE" id="PS51379"/>
    </source>
</evidence>
<keyword evidence="4" id="KW-0677">Repeat</keyword>
<dbReference type="RefSeq" id="WP_206706624.1">
    <property type="nucleotide sequence ID" value="NZ_CP059066.1"/>
</dbReference>
<dbReference type="PANTHER" id="PTHR43177:SF5">
    <property type="entry name" value="ANAEROBIC DIMETHYL SULFOXIDE REDUCTASE CHAIN B-RELATED"/>
    <property type="match status" value="1"/>
</dbReference>
<dbReference type="PROSITE" id="PS00198">
    <property type="entry name" value="4FE4S_FER_1"/>
    <property type="match status" value="1"/>
</dbReference>
<dbReference type="EMBL" id="CP059066">
    <property type="protein sequence ID" value="QSQ09264.1"/>
    <property type="molecule type" value="Genomic_DNA"/>
</dbReference>
<dbReference type="SUPFAM" id="SSF54862">
    <property type="entry name" value="4Fe-4S ferredoxins"/>
    <property type="match status" value="1"/>
</dbReference>
<evidence type="ECO:0000256" key="3">
    <source>
        <dbReference type="ARBA" id="ARBA00022723"/>
    </source>
</evidence>
<feature type="domain" description="4Fe-4S ferredoxin-type" evidence="8">
    <location>
        <begin position="2"/>
        <end position="32"/>
    </location>
</feature>
<evidence type="ECO:0000256" key="5">
    <source>
        <dbReference type="ARBA" id="ARBA00022982"/>
    </source>
</evidence>
<dbReference type="Pfam" id="PF13247">
    <property type="entry name" value="Fer4_11"/>
    <property type="match status" value="1"/>
</dbReference>
<dbReference type="Gene3D" id="3.30.70.20">
    <property type="match status" value="2"/>
</dbReference>
<evidence type="ECO:0000313" key="9">
    <source>
        <dbReference type="EMBL" id="QSQ09264.1"/>
    </source>
</evidence>
<reference evidence="9" key="1">
    <citation type="submission" date="2020-07" db="EMBL/GenBank/DDBJ databases">
        <title>Koleobacter methoxysyntrophicus gen. nov., sp. nov., a novel anaerobic bacterium isolated from deep subsurface oil field and proposal of Koleobacterales ord. nov. in the phylum Firmicutes.</title>
        <authorList>
            <person name="Sakamoto S."/>
            <person name="Tamaki H."/>
        </authorList>
    </citation>
    <scope>NUCLEOTIDE SEQUENCE</scope>
    <source>
        <strain evidence="9">NRmbB1</strain>
    </source>
</reference>
<keyword evidence="3" id="KW-0479">Metal-binding</keyword>
<feature type="domain" description="4Fe-4S ferredoxin-type" evidence="8">
    <location>
        <begin position="75"/>
        <end position="104"/>
    </location>
</feature>
<protein>
    <submittedName>
        <fullName evidence="9">NADH-dependent phenylglyoxylate dehydrogenase subunit beta</fullName>
        <ecNumber evidence="9">1.2.1.58</ecNumber>
    </submittedName>
</protein>
<dbReference type="Pfam" id="PF12800">
    <property type="entry name" value="Fer4_4"/>
    <property type="match status" value="1"/>
</dbReference>
<organism evidence="9 10">
    <name type="scientific">Koleobacter methoxysyntrophicus</name>
    <dbReference type="NCBI Taxonomy" id="2751313"/>
    <lineage>
        <taxon>Bacteria</taxon>
        <taxon>Bacillati</taxon>
        <taxon>Bacillota</taxon>
        <taxon>Clostridia</taxon>
        <taxon>Koleobacterales</taxon>
        <taxon>Koleobacteraceae</taxon>
        <taxon>Koleobacter</taxon>
    </lineage>
</organism>
<keyword evidence="6" id="KW-0408">Iron</keyword>
<dbReference type="InterPro" id="IPR017900">
    <property type="entry name" value="4Fe4S_Fe_S_CS"/>
</dbReference>
<feature type="domain" description="4Fe-4S ferredoxin-type" evidence="8">
    <location>
        <begin position="42"/>
        <end position="74"/>
    </location>
</feature>
<dbReference type="GO" id="GO:0047110">
    <property type="term" value="F:phenylglyoxylate dehydrogenase (acylating) activity"/>
    <property type="evidence" value="ECO:0007669"/>
    <property type="project" value="UniProtKB-EC"/>
</dbReference>
<dbReference type="CDD" id="cd10550">
    <property type="entry name" value="DMSOR_beta_like"/>
    <property type="match status" value="1"/>
</dbReference>
<dbReference type="InterPro" id="IPR050954">
    <property type="entry name" value="ET_IronSulfur_Cluster-Binding"/>
</dbReference>
<dbReference type="Proteomes" id="UP000662904">
    <property type="component" value="Chromosome"/>
</dbReference>
<keyword evidence="2" id="KW-0004">4Fe-4S</keyword>
<evidence type="ECO:0000256" key="2">
    <source>
        <dbReference type="ARBA" id="ARBA00022485"/>
    </source>
</evidence>
<dbReference type="GO" id="GO:0051539">
    <property type="term" value="F:4 iron, 4 sulfur cluster binding"/>
    <property type="evidence" value="ECO:0007669"/>
    <property type="project" value="UniProtKB-KW"/>
</dbReference>
<feature type="domain" description="4Fe-4S ferredoxin-type" evidence="8">
    <location>
        <begin position="106"/>
        <end position="135"/>
    </location>
</feature>
<dbReference type="AlphaFoldDB" id="A0A8A0RN57"/>
<evidence type="ECO:0000256" key="6">
    <source>
        <dbReference type="ARBA" id="ARBA00023004"/>
    </source>
</evidence>
<keyword evidence="9" id="KW-0560">Oxidoreductase</keyword>
<name>A0A8A0RN57_9FIRM</name>
<evidence type="ECO:0000256" key="7">
    <source>
        <dbReference type="ARBA" id="ARBA00023014"/>
    </source>
</evidence>
<proteinExistence type="predicted"/>
<evidence type="ECO:0000313" key="10">
    <source>
        <dbReference type="Proteomes" id="UP000662904"/>
    </source>
</evidence>
<dbReference type="PROSITE" id="PS51379">
    <property type="entry name" value="4FE4S_FER_2"/>
    <property type="match status" value="4"/>
</dbReference>
<evidence type="ECO:0000256" key="1">
    <source>
        <dbReference type="ARBA" id="ARBA00022448"/>
    </source>
</evidence>
<dbReference type="GO" id="GO:0046872">
    <property type="term" value="F:metal ion binding"/>
    <property type="evidence" value="ECO:0007669"/>
    <property type="project" value="UniProtKB-KW"/>
</dbReference>